<keyword evidence="3" id="KW-0808">Transferase</keyword>
<dbReference type="PANTHER" id="PTHR48090:SF7">
    <property type="entry name" value="RFBJ PROTEIN"/>
    <property type="match status" value="1"/>
</dbReference>
<name>A0A2W0HKG0_9BACI</name>
<comment type="caution">
    <text evidence="3">The sequence shown here is derived from an EMBL/GenBank/DDBJ whole genome shotgun (WGS) entry which is preliminary data.</text>
</comment>
<dbReference type="EMBL" id="PDOF01000001">
    <property type="protein sequence ID" value="PYZ97572.1"/>
    <property type="molecule type" value="Genomic_DNA"/>
</dbReference>
<dbReference type="Pfam" id="PF00535">
    <property type="entry name" value="Glycos_transf_2"/>
    <property type="match status" value="2"/>
</dbReference>
<dbReference type="Gene3D" id="3.90.550.10">
    <property type="entry name" value="Spore Coat Polysaccharide Biosynthesis Protein SpsA, Chain A"/>
    <property type="match status" value="2"/>
</dbReference>
<evidence type="ECO:0000256" key="1">
    <source>
        <dbReference type="SAM" id="MobiDB-lite"/>
    </source>
</evidence>
<evidence type="ECO:0000313" key="4">
    <source>
        <dbReference type="Proteomes" id="UP000248066"/>
    </source>
</evidence>
<dbReference type="InterPro" id="IPR001173">
    <property type="entry name" value="Glyco_trans_2-like"/>
</dbReference>
<feature type="domain" description="Glycosyltransferase 2-like" evidence="2">
    <location>
        <begin position="295"/>
        <end position="400"/>
    </location>
</feature>
<feature type="region of interest" description="Disordered" evidence="1">
    <location>
        <begin position="1"/>
        <end position="34"/>
    </location>
</feature>
<accession>A0A2W0HKG0</accession>
<dbReference type="InterPro" id="IPR050256">
    <property type="entry name" value="Glycosyltransferase_2"/>
</dbReference>
<dbReference type="SUPFAM" id="SSF53448">
    <property type="entry name" value="Nucleotide-diphospho-sugar transferases"/>
    <property type="match status" value="2"/>
</dbReference>
<dbReference type="AlphaFoldDB" id="A0A2W0HKG0"/>
<dbReference type="GO" id="GO:0016740">
    <property type="term" value="F:transferase activity"/>
    <property type="evidence" value="ECO:0007669"/>
    <property type="project" value="UniProtKB-KW"/>
</dbReference>
<reference evidence="3 4" key="1">
    <citation type="submission" date="2017-10" db="EMBL/GenBank/DDBJ databases">
        <title>Bacillus sp. nov., a halophilic bacterium isolated from a Yangshapao Lake.</title>
        <authorList>
            <person name="Wang H."/>
        </authorList>
    </citation>
    <scope>NUCLEOTIDE SEQUENCE [LARGE SCALE GENOMIC DNA]</scope>
    <source>
        <strain evidence="3 4">YSP-3</strain>
    </source>
</reference>
<dbReference type="InterPro" id="IPR029044">
    <property type="entry name" value="Nucleotide-diphossugar_trans"/>
</dbReference>
<sequence length="531" mass="57389">MKRGSKKQQGKQKQSLPIQKQKKKKSGSRKSGSPLLSVIIPAMNEAQTIRSVIRGAKKITPRTEVIVVCNGSRDQTAAIAQKNGAKVIKRTAPLGHDVGRVIGARHAQGKVLLFLDADYNVPVKKLRRFYRAVLNGADVALNRYSGYRSKTTIHSTSQAKRLLNTMVGNRQLVGSSMTTTPHAISRRALTVLGAATLAVPPAALAKALLNGLVVKRTVMVNVRKRNKKRSRSQLEKITRLINGDHIEAFSVLTSARGSRGGFNSGGRRLDILADVRAHIAREHKGRAPNPASPLSVVISACNEAKTIRKVVQEVRALVPKEIVVIENGSSDGTYEAAVSEDATVVSFPFALGHDTGRAVGALLSSGDQVLFLDADFVIPSSTLSRFLQKAGTADVCLNHITPLINRSSRIDHISMAKKLLNYGLGRDDLGYDSLTAIPHLLTRKAIMAIGPHTLAVPPKALASAIYQGLSVTSPGTVDVISPNPRRAGYKKNNNTMEAVILGDHLEAFGFLQPLLGVRLRLPDTIRRRNKL</sequence>
<dbReference type="RefSeq" id="WP_110516785.1">
    <property type="nucleotide sequence ID" value="NZ_PDOF01000001.1"/>
</dbReference>
<organism evidence="3 4">
    <name type="scientific">Alteribacter lacisalsi</name>
    <dbReference type="NCBI Taxonomy" id="2045244"/>
    <lineage>
        <taxon>Bacteria</taxon>
        <taxon>Bacillati</taxon>
        <taxon>Bacillota</taxon>
        <taxon>Bacilli</taxon>
        <taxon>Bacillales</taxon>
        <taxon>Bacillaceae</taxon>
        <taxon>Alteribacter</taxon>
    </lineage>
</organism>
<evidence type="ECO:0000313" key="3">
    <source>
        <dbReference type="EMBL" id="PYZ97572.1"/>
    </source>
</evidence>
<dbReference type="Proteomes" id="UP000248066">
    <property type="component" value="Unassembled WGS sequence"/>
</dbReference>
<gene>
    <name evidence="3" type="ORF">CR205_02960</name>
</gene>
<proteinExistence type="predicted"/>
<dbReference type="OrthoDB" id="2902148at2"/>
<feature type="compositionally biased region" description="Basic residues" evidence="1">
    <location>
        <begin position="1"/>
        <end position="10"/>
    </location>
</feature>
<dbReference type="PANTHER" id="PTHR48090">
    <property type="entry name" value="UNDECAPRENYL-PHOSPHATE 4-DEOXY-4-FORMAMIDO-L-ARABINOSE TRANSFERASE-RELATED"/>
    <property type="match status" value="1"/>
</dbReference>
<evidence type="ECO:0000259" key="2">
    <source>
        <dbReference type="Pfam" id="PF00535"/>
    </source>
</evidence>
<keyword evidence="4" id="KW-1185">Reference proteome</keyword>
<feature type="domain" description="Glycosyltransferase 2-like" evidence="2">
    <location>
        <begin position="37"/>
        <end position="183"/>
    </location>
</feature>
<protein>
    <submittedName>
        <fullName evidence="3">Glycosyl transferase</fullName>
    </submittedName>
</protein>